<dbReference type="Proteomes" id="UP000034644">
    <property type="component" value="Unassembled WGS sequence"/>
</dbReference>
<evidence type="ECO:0000313" key="3">
    <source>
        <dbReference type="Proteomes" id="UP000034644"/>
    </source>
</evidence>
<sequence>MNRFKKFFAQLSVFLSAHSIGLFLLLFVFLSAALGLIAYYYAYLAINVMPEAEVEKVTLGKELYQRVVDDLNAREQYQLPEKEYKNPFR</sequence>
<name>A0A0G1NEM3_9BACT</name>
<proteinExistence type="predicted"/>
<protein>
    <recommendedName>
        <fullName evidence="4">Sensor histidine kinase</fullName>
    </recommendedName>
</protein>
<gene>
    <name evidence="2" type="ORF">UX27_C0018G0005</name>
</gene>
<accession>A0A0G1NEM3</accession>
<evidence type="ECO:0000256" key="1">
    <source>
        <dbReference type="SAM" id="Phobius"/>
    </source>
</evidence>
<dbReference type="AlphaFoldDB" id="A0A0G1NEM3"/>
<keyword evidence="1" id="KW-0472">Membrane</keyword>
<dbReference type="EMBL" id="LCLO01000018">
    <property type="protein sequence ID" value="KKU18812.1"/>
    <property type="molecule type" value="Genomic_DNA"/>
</dbReference>
<evidence type="ECO:0000313" key="2">
    <source>
        <dbReference type="EMBL" id="KKU18812.1"/>
    </source>
</evidence>
<comment type="caution">
    <text evidence="2">The sequence shown here is derived from an EMBL/GenBank/DDBJ whole genome shotgun (WGS) entry which is preliminary data.</text>
</comment>
<keyword evidence="1" id="KW-0812">Transmembrane</keyword>
<organism evidence="2 3">
    <name type="scientific">Candidatus Azambacteria bacterium GW2011_GWA2_45_90</name>
    <dbReference type="NCBI Taxonomy" id="1618614"/>
    <lineage>
        <taxon>Bacteria</taxon>
        <taxon>Candidatus Azamiibacteriota</taxon>
    </lineage>
</organism>
<reference evidence="2 3" key="1">
    <citation type="journal article" date="2015" name="Nature">
        <title>rRNA introns, odd ribosomes, and small enigmatic genomes across a large radiation of phyla.</title>
        <authorList>
            <person name="Brown C.T."/>
            <person name="Hug L.A."/>
            <person name="Thomas B.C."/>
            <person name="Sharon I."/>
            <person name="Castelle C.J."/>
            <person name="Singh A."/>
            <person name="Wilkins M.J."/>
            <person name="Williams K.H."/>
            <person name="Banfield J.F."/>
        </authorList>
    </citation>
    <scope>NUCLEOTIDE SEQUENCE [LARGE SCALE GENOMIC DNA]</scope>
</reference>
<feature type="transmembrane region" description="Helical" evidence="1">
    <location>
        <begin position="20"/>
        <end position="42"/>
    </location>
</feature>
<keyword evidence="1" id="KW-1133">Transmembrane helix</keyword>
<evidence type="ECO:0008006" key="4">
    <source>
        <dbReference type="Google" id="ProtNLM"/>
    </source>
</evidence>